<dbReference type="Gene3D" id="3.30.870.10">
    <property type="entry name" value="Endonuclease Chain A"/>
    <property type="match status" value="1"/>
</dbReference>
<name>A0A454TL12_9RALS</name>
<gene>
    <name evidence="2" type="ORF">EGA29_20855</name>
</gene>
<sequence length="410" mass="46095">MNVTYLTSNKAARDTILRLAKQCESMAWTVAWATENDLVETAYKLKAKFRHLLVGTHGYVTSPAVLERFLGIPSFRVSPPGGPLFHPKVYTFDLGKETAAVIGSHNLTKSAFTNNIEASVLLKGSSNEQVFSDLHASITERWCEASVIDQGWLHAYRANYRRVEPNRKELERWVPTCRPSSVKGKVSTQDLNWQAYVTSVKADTTHGVEGRLDVLERIAKIFRGADTFERLDTDDRKRIAGTTGDQLVQSDNVKWKWFGAMSANPSFATLVINRPTGLSHALECIPFAGTVTLEDYERYVKKFKAAFVNTPKSGGLATGTRLLAMRRPDQFVCVDGPNRKGICADFGQAPTTLSLANYWQRVIEPMRQTSWWLHPRPLDTIERRIWDCRAAMLDAIHYDPKEKSNKRGAG</sequence>
<feature type="domain" description="Phospholipase D-like" evidence="1">
    <location>
        <begin position="83"/>
        <end position="134"/>
    </location>
</feature>
<comment type="caution">
    <text evidence="2">The sequence shown here is derived from an EMBL/GenBank/DDBJ whole genome shotgun (WGS) entry which is preliminary data.</text>
</comment>
<reference evidence="2 3" key="1">
    <citation type="submission" date="2018-10" db="EMBL/GenBank/DDBJ databases">
        <title>Draft Genome Sequence of Ralstonia pseudosolanacearum (R. solanacearum phylotype I) Strain Tg03 Isolated from Luffa cylindrica in China.</title>
        <authorList>
            <person name="Yuan G.-Q."/>
            <person name="Li Q.-Q."/>
            <person name="Zhang Y.-W."/>
        </authorList>
    </citation>
    <scope>NUCLEOTIDE SEQUENCE [LARGE SCALE GENOMIC DNA]</scope>
    <source>
        <strain evidence="2 3">Tg03</strain>
    </source>
</reference>
<proteinExistence type="predicted"/>
<dbReference type="InterPro" id="IPR025202">
    <property type="entry name" value="PLD-like_dom"/>
</dbReference>
<evidence type="ECO:0000259" key="1">
    <source>
        <dbReference type="Pfam" id="PF13091"/>
    </source>
</evidence>
<evidence type="ECO:0000313" key="2">
    <source>
        <dbReference type="EMBL" id="RNM02636.1"/>
    </source>
</evidence>
<dbReference type="AlphaFoldDB" id="A0A454TL12"/>
<dbReference type="CDD" id="cd09117">
    <property type="entry name" value="PLDc_Bfil_DEXD_like"/>
    <property type="match status" value="1"/>
</dbReference>
<dbReference type="EMBL" id="RJTL01000042">
    <property type="protein sequence ID" value="RNM02636.1"/>
    <property type="molecule type" value="Genomic_DNA"/>
</dbReference>
<evidence type="ECO:0000313" key="3">
    <source>
        <dbReference type="Proteomes" id="UP000271222"/>
    </source>
</evidence>
<dbReference type="Pfam" id="PF13091">
    <property type="entry name" value="PLDc_2"/>
    <property type="match status" value="1"/>
</dbReference>
<dbReference type="SUPFAM" id="SSF56024">
    <property type="entry name" value="Phospholipase D/nuclease"/>
    <property type="match status" value="1"/>
</dbReference>
<organism evidence="2 3">
    <name type="scientific">Ralstonia pseudosolanacearum</name>
    <dbReference type="NCBI Taxonomy" id="1310165"/>
    <lineage>
        <taxon>Bacteria</taxon>
        <taxon>Pseudomonadati</taxon>
        <taxon>Pseudomonadota</taxon>
        <taxon>Betaproteobacteria</taxon>
        <taxon>Burkholderiales</taxon>
        <taxon>Burkholderiaceae</taxon>
        <taxon>Ralstonia</taxon>
        <taxon>Ralstonia solanacearum species complex</taxon>
    </lineage>
</organism>
<protein>
    <recommendedName>
        <fullName evidence="1">Phospholipase D-like domain-containing protein</fullName>
    </recommendedName>
</protein>
<dbReference type="OrthoDB" id="9151424at2"/>
<dbReference type="Proteomes" id="UP000271222">
    <property type="component" value="Unassembled WGS sequence"/>
</dbReference>
<accession>A0A454TL12</accession>